<geneLocation type="plastid" evidence="6"/>
<dbReference type="SUPFAM" id="SSF46992">
    <property type="entry name" value="Ribosomal protein S20"/>
    <property type="match status" value="1"/>
</dbReference>
<dbReference type="GO" id="GO:0003735">
    <property type="term" value="F:structural constituent of ribosome"/>
    <property type="evidence" value="ECO:0007669"/>
    <property type="project" value="InterPro"/>
</dbReference>
<protein>
    <submittedName>
        <fullName evidence="6">Ribosomal protein S20</fullName>
    </submittedName>
</protein>
<keyword evidence="6" id="KW-0934">Plastid</keyword>
<dbReference type="PANTHER" id="PTHR33398">
    <property type="entry name" value="30S RIBOSOMAL PROTEIN S20"/>
    <property type="match status" value="1"/>
</dbReference>
<evidence type="ECO:0000256" key="5">
    <source>
        <dbReference type="ARBA" id="ARBA00023274"/>
    </source>
</evidence>
<dbReference type="Gene3D" id="1.20.58.110">
    <property type="entry name" value="Ribosomal protein S20"/>
    <property type="match status" value="1"/>
</dbReference>
<evidence type="ECO:0000256" key="3">
    <source>
        <dbReference type="ARBA" id="ARBA00022884"/>
    </source>
</evidence>
<accession>A0A679C9E2</accession>
<evidence type="ECO:0000256" key="4">
    <source>
        <dbReference type="ARBA" id="ARBA00022980"/>
    </source>
</evidence>
<keyword evidence="2" id="KW-0699">rRNA-binding</keyword>
<dbReference type="InterPro" id="IPR002583">
    <property type="entry name" value="Ribosomal_bS20"/>
</dbReference>
<dbReference type="PANTHER" id="PTHR33398:SF1">
    <property type="entry name" value="SMALL RIBOSOMAL SUBUNIT PROTEIN BS20C"/>
    <property type="match status" value="1"/>
</dbReference>
<reference evidence="6" key="1">
    <citation type="journal article" date="2020" name="Genome Biol. Evol.">
        <title>Comparative plastid genomics of Cryptomonas species reveals fine-scale genomic responses to loss of photosynthesis.</title>
        <authorList>
            <person name="Tanifuji G."/>
            <person name="Kamikawa R."/>
            <person name="Moore C.E."/>
            <person name="Mills T."/>
            <person name="Onodera N.T."/>
            <person name="Kashiyama Y."/>
            <person name="Archibald J.M."/>
            <person name="Inagaki Y."/>
            <person name="Hashimoto T."/>
        </authorList>
    </citation>
    <scope>NUCLEOTIDE SEQUENCE</scope>
    <source>
        <strain evidence="6">CCAP979/52</strain>
    </source>
</reference>
<dbReference type="InterPro" id="IPR036510">
    <property type="entry name" value="Ribosomal_bS20_sf"/>
</dbReference>
<dbReference type="HAMAP" id="MF_00500">
    <property type="entry name" value="Ribosomal_bS20"/>
    <property type="match status" value="1"/>
</dbReference>
<keyword evidence="3" id="KW-0694">RNA-binding</keyword>
<keyword evidence="5" id="KW-0687">Ribonucleoprotein</keyword>
<dbReference type="GO" id="GO:0015935">
    <property type="term" value="C:small ribosomal subunit"/>
    <property type="evidence" value="ECO:0007669"/>
    <property type="project" value="TreeGrafter"/>
</dbReference>
<dbReference type="EMBL" id="LC484192">
    <property type="protein sequence ID" value="BBK20299.1"/>
    <property type="molecule type" value="Genomic_DNA"/>
</dbReference>
<dbReference type="Pfam" id="PF01649">
    <property type="entry name" value="Ribosomal_S20p"/>
    <property type="match status" value="1"/>
</dbReference>
<dbReference type="GO" id="GO:0070181">
    <property type="term" value="F:small ribosomal subunit rRNA binding"/>
    <property type="evidence" value="ECO:0007669"/>
    <property type="project" value="TreeGrafter"/>
</dbReference>
<dbReference type="GO" id="GO:0005829">
    <property type="term" value="C:cytosol"/>
    <property type="evidence" value="ECO:0007669"/>
    <property type="project" value="TreeGrafter"/>
</dbReference>
<evidence type="ECO:0000256" key="1">
    <source>
        <dbReference type="ARBA" id="ARBA00007634"/>
    </source>
</evidence>
<organism evidence="6">
    <name type="scientific">Cryptomonas curvata</name>
    <dbReference type="NCBI Taxonomy" id="233186"/>
    <lineage>
        <taxon>Eukaryota</taxon>
        <taxon>Cryptophyceae</taxon>
        <taxon>Cryptomonadales</taxon>
        <taxon>Cryptomonadaceae</taxon>
        <taxon>Cryptomonas</taxon>
    </lineage>
</organism>
<dbReference type="GO" id="GO:0006412">
    <property type="term" value="P:translation"/>
    <property type="evidence" value="ECO:0007669"/>
    <property type="project" value="InterPro"/>
</dbReference>
<sequence length="95" mass="10662">MANTKSAYKRIEIAERNRLRNKAYKSTVKTLIKKTLISISSLNRDNVTSILDLMALSYSKIDKAVQKGVLHSNNGNSKKSSLAKAFKKYESAIQK</sequence>
<gene>
    <name evidence="6" type="primary">rps20</name>
    <name evidence="6" type="ORF">CcuCCAP97952_p012</name>
</gene>
<keyword evidence="4 6" id="KW-0689">Ribosomal protein</keyword>
<comment type="similarity">
    <text evidence="1">Belongs to the bacterial ribosomal protein bS20 family.</text>
</comment>
<dbReference type="AlphaFoldDB" id="A0A679C9E2"/>
<evidence type="ECO:0000313" key="6">
    <source>
        <dbReference type="EMBL" id="BBK20299.1"/>
    </source>
</evidence>
<evidence type="ECO:0000256" key="2">
    <source>
        <dbReference type="ARBA" id="ARBA00022730"/>
    </source>
</evidence>
<dbReference type="NCBIfam" id="TIGR00029">
    <property type="entry name" value="S20"/>
    <property type="match status" value="1"/>
</dbReference>
<name>A0A679C9E2_9CRYP</name>
<proteinExistence type="inferred from homology"/>